<accession>A0A0F7SB28</accession>
<keyword evidence="2" id="KW-1185">Reference proteome</keyword>
<reference evidence="2" key="1">
    <citation type="submission" date="2014-06" db="EMBL/GenBank/DDBJ databases">
        <authorList>
            <person name="Berkman P.J."/>
        </authorList>
    </citation>
    <scope>NUCLEOTIDE SEQUENCE [LARGE SCALE GENOMIC DNA]</scope>
</reference>
<dbReference type="Proteomes" id="UP000242770">
    <property type="component" value="Unassembled WGS sequence"/>
</dbReference>
<evidence type="ECO:0000313" key="2">
    <source>
        <dbReference type="Proteomes" id="UP000242770"/>
    </source>
</evidence>
<protein>
    <submittedName>
        <fullName evidence="1">Uncharacterized protein</fullName>
    </submittedName>
</protein>
<sequence>MDFFSCFRARSTWTESAPAKTLLDGRERAAARG</sequence>
<proteinExistence type="predicted"/>
<dbReference type="EMBL" id="CCFA01002778">
    <property type="protein sequence ID" value="CDW98060.1"/>
    <property type="molecule type" value="Genomic_DNA"/>
</dbReference>
<evidence type="ECO:0000313" key="1">
    <source>
        <dbReference type="EMBL" id="CDW98060.1"/>
    </source>
</evidence>
<organism evidence="1 2">
    <name type="scientific">Sporisorium scitamineum</name>
    <dbReference type="NCBI Taxonomy" id="49012"/>
    <lineage>
        <taxon>Eukaryota</taxon>
        <taxon>Fungi</taxon>
        <taxon>Dikarya</taxon>
        <taxon>Basidiomycota</taxon>
        <taxon>Ustilaginomycotina</taxon>
        <taxon>Ustilaginomycetes</taxon>
        <taxon>Ustilaginales</taxon>
        <taxon>Ustilaginaceae</taxon>
        <taxon>Sporisorium</taxon>
    </lineage>
</organism>
<name>A0A0F7SB28_9BASI</name>
<gene>
    <name evidence="1" type="primary">SSCI46350.1</name>
</gene>
<dbReference type="AlphaFoldDB" id="A0A0F7SB28"/>